<dbReference type="SUPFAM" id="SSF46785">
    <property type="entry name" value="Winged helix' DNA-binding domain"/>
    <property type="match status" value="1"/>
</dbReference>
<dbReference type="PANTHER" id="PTHR13989">
    <property type="entry name" value="REPLICATION PROTEIN A-RELATED"/>
    <property type="match status" value="1"/>
</dbReference>
<dbReference type="Gene3D" id="1.10.10.10">
    <property type="entry name" value="Winged helix-like DNA-binding domain superfamily/Winged helix DNA-binding domain"/>
    <property type="match status" value="1"/>
</dbReference>
<dbReference type="Gene3D" id="2.40.50.140">
    <property type="entry name" value="Nucleic acid-binding proteins"/>
    <property type="match status" value="1"/>
</dbReference>
<dbReference type="GO" id="GO:0005662">
    <property type="term" value="C:DNA replication factor A complex"/>
    <property type="evidence" value="ECO:0007669"/>
    <property type="project" value="TreeGrafter"/>
</dbReference>
<organism evidence="8 9">
    <name type="scientific">Ophiostoma piceae (strain UAMH 11346)</name>
    <name type="common">Sap stain fungus</name>
    <dbReference type="NCBI Taxonomy" id="1262450"/>
    <lineage>
        <taxon>Eukaryota</taxon>
        <taxon>Fungi</taxon>
        <taxon>Dikarya</taxon>
        <taxon>Ascomycota</taxon>
        <taxon>Pezizomycotina</taxon>
        <taxon>Sordariomycetes</taxon>
        <taxon>Sordariomycetidae</taxon>
        <taxon>Ophiostomatales</taxon>
        <taxon>Ophiostomataceae</taxon>
        <taxon>Ophiostoma</taxon>
    </lineage>
</organism>
<evidence type="ECO:0000256" key="1">
    <source>
        <dbReference type="ARBA" id="ARBA00004123"/>
    </source>
</evidence>
<dbReference type="eggNOG" id="KOG3108">
    <property type="taxonomic scope" value="Eukaryota"/>
</dbReference>
<keyword evidence="4" id="KW-0238">DNA-binding</keyword>
<evidence type="ECO:0000259" key="7">
    <source>
        <dbReference type="Pfam" id="PF08784"/>
    </source>
</evidence>
<dbReference type="GO" id="GO:0035861">
    <property type="term" value="C:site of double-strand break"/>
    <property type="evidence" value="ECO:0007669"/>
    <property type="project" value="TreeGrafter"/>
</dbReference>
<evidence type="ECO:0000256" key="2">
    <source>
        <dbReference type="ARBA" id="ARBA00007815"/>
    </source>
</evidence>
<dbReference type="AlphaFoldDB" id="S3C023"/>
<dbReference type="PANTHER" id="PTHR13989:SF16">
    <property type="entry name" value="REPLICATION PROTEIN A2"/>
    <property type="match status" value="1"/>
</dbReference>
<feature type="compositionally biased region" description="Gly residues" evidence="6">
    <location>
        <begin position="33"/>
        <end position="45"/>
    </location>
</feature>
<dbReference type="HOGENOM" id="CLU_051033_0_1_1"/>
<dbReference type="InterPro" id="IPR014646">
    <property type="entry name" value="Rfa2/RPA32"/>
</dbReference>
<dbReference type="InterPro" id="IPR036388">
    <property type="entry name" value="WH-like_DNA-bd_sf"/>
</dbReference>
<proteinExistence type="inferred from homology"/>
<feature type="region of interest" description="Disordered" evidence="6">
    <location>
        <begin position="27"/>
        <end position="62"/>
    </location>
</feature>
<dbReference type="STRING" id="1262450.S3C023"/>
<dbReference type="SUPFAM" id="SSF50249">
    <property type="entry name" value="Nucleic acid-binding proteins"/>
    <property type="match status" value="1"/>
</dbReference>
<sequence length="290" mass="31285">MSGSVCGECCQRSSKLVEEARDASYGTYSKPSYGGGGDGDGGGYMAGSQQGSQGREGGRNYEQESLRPVTIKQLLECEESYPGSGQFQIDGKIASQITIVGQVLKTQAQATNTMWLISDGSGQIEVTKWADKGADADETTQVSFGLDQFVRVYGRIKTFNQKRSIQSAVLRPIEDFNEVNYHILECAYHHLTLTRGSAGDGSGAGANGADGNQDADGGMFVQQNKLTPNGQKVYNFLRNAPTGFEGLNINVIANEQRLSMDDTMAALNELLYMGWVYNTTDESTFALVAL</sequence>
<dbReference type="GO" id="GO:0000724">
    <property type="term" value="P:double-strand break repair via homologous recombination"/>
    <property type="evidence" value="ECO:0007669"/>
    <property type="project" value="TreeGrafter"/>
</dbReference>
<dbReference type="VEuPathDB" id="FungiDB:F503_02956"/>
<dbReference type="Pfam" id="PF08784">
    <property type="entry name" value="RPA_C"/>
    <property type="match status" value="1"/>
</dbReference>
<keyword evidence="9" id="KW-1185">Reference proteome</keyword>
<dbReference type="GO" id="GO:0003697">
    <property type="term" value="F:single-stranded DNA binding"/>
    <property type="evidence" value="ECO:0007669"/>
    <property type="project" value="TreeGrafter"/>
</dbReference>
<evidence type="ECO:0000256" key="4">
    <source>
        <dbReference type="ARBA" id="ARBA00023125"/>
    </source>
</evidence>
<dbReference type="OMA" id="SFGNKRY"/>
<dbReference type="PIRSF" id="PIRSF036949">
    <property type="entry name" value="RPA32"/>
    <property type="match status" value="1"/>
</dbReference>
<keyword evidence="5" id="KW-0539">Nucleus</keyword>
<accession>S3C023</accession>
<protein>
    <submittedName>
        <fullName evidence="8">Replication factor-a protein</fullName>
    </submittedName>
</protein>
<dbReference type="InterPro" id="IPR014892">
    <property type="entry name" value="RPA_C"/>
</dbReference>
<keyword evidence="3" id="KW-0235">DNA replication</keyword>
<dbReference type="CDD" id="cd04478">
    <property type="entry name" value="RPA2_DBD_D"/>
    <property type="match status" value="1"/>
</dbReference>
<dbReference type="InterPro" id="IPR040260">
    <property type="entry name" value="RFA2-like"/>
</dbReference>
<evidence type="ECO:0000313" key="8">
    <source>
        <dbReference type="EMBL" id="EPE06127.1"/>
    </source>
</evidence>
<reference evidence="8 9" key="1">
    <citation type="journal article" date="2013" name="BMC Genomics">
        <title>The genome and transcriptome of the pine saprophyte Ophiostoma piceae, and a comparison with the bark beetle-associated pine pathogen Grosmannia clavigera.</title>
        <authorList>
            <person name="Haridas S."/>
            <person name="Wang Y."/>
            <person name="Lim L."/>
            <person name="Massoumi Alamouti S."/>
            <person name="Jackman S."/>
            <person name="Docking R."/>
            <person name="Robertson G."/>
            <person name="Birol I."/>
            <person name="Bohlmann J."/>
            <person name="Breuil C."/>
        </authorList>
    </citation>
    <scope>NUCLEOTIDE SEQUENCE [LARGE SCALE GENOMIC DNA]</scope>
    <source>
        <strain evidence="8 9">UAMH 11346</strain>
    </source>
</reference>
<evidence type="ECO:0000313" key="9">
    <source>
        <dbReference type="Proteomes" id="UP000016923"/>
    </source>
</evidence>
<dbReference type="OrthoDB" id="25571at2759"/>
<name>S3C023_OPHP1</name>
<dbReference type="EMBL" id="KE148154">
    <property type="protein sequence ID" value="EPE06127.1"/>
    <property type="molecule type" value="Genomic_DNA"/>
</dbReference>
<feature type="domain" description="Replication protein A C-terminal" evidence="7">
    <location>
        <begin position="190"/>
        <end position="282"/>
    </location>
</feature>
<evidence type="ECO:0000256" key="3">
    <source>
        <dbReference type="ARBA" id="ARBA00022705"/>
    </source>
</evidence>
<gene>
    <name evidence="8" type="ORF">F503_02956</name>
</gene>
<dbReference type="GO" id="GO:0000781">
    <property type="term" value="C:chromosome, telomeric region"/>
    <property type="evidence" value="ECO:0007669"/>
    <property type="project" value="TreeGrafter"/>
</dbReference>
<evidence type="ECO:0000256" key="6">
    <source>
        <dbReference type="SAM" id="MobiDB-lite"/>
    </source>
</evidence>
<comment type="similarity">
    <text evidence="2">Belongs to the replication factor A protein 2 family.</text>
</comment>
<dbReference type="InterPro" id="IPR012340">
    <property type="entry name" value="NA-bd_OB-fold"/>
</dbReference>
<dbReference type="InterPro" id="IPR036390">
    <property type="entry name" value="WH_DNA-bd_sf"/>
</dbReference>
<dbReference type="GO" id="GO:0006289">
    <property type="term" value="P:nucleotide-excision repair"/>
    <property type="evidence" value="ECO:0007669"/>
    <property type="project" value="TreeGrafter"/>
</dbReference>
<dbReference type="GO" id="GO:0006260">
    <property type="term" value="P:DNA replication"/>
    <property type="evidence" value="ECO:0007669"/>
    <property type="project" value="UniProtKB-KW"/>
</dbReference>
<evidence type="ECO:0000256" key="5">
    <source>
        <dbReference type="ARBA" id="ARBA00023242"/>
    </source>
</evidence>
<dbReference type="Proteomes" id="UP000016923">
    <property type="component" value="Unassembled WGS sequence"/>
</dbReference>
<comment type="subcellular location">
    <subcellularLocation>
        <location evidence="1">Nucleus</location>
    </subcellularLocation>
</comment>